<proteinExistence type="predicted"/>
<dbReference type="GO" id="GO:0001228">
    <property type="term" value="F:DNA-binding transcription activator activity, RNA polymerase II-specific"/>
    <property type="evidence" value="ECO:0007669"/>
    <property type="project" value="TreeGrafter"/>
</dbReference>
<evidence type="ECO:0000256" key="5">
    <source>
        <dbReference type="SAM" id="MobiDB-lite"/>
    </source>
</evidence>
<feature type="compositionally biased region" description="Pro residues" evidence="5">
    <location>
        <begin position="59"/>
        <end position="80"/>
    </location>
</feature>
<dbReference type="SMART" id="SM00398">
    <property type="entry name" value="HMG"/>
    <property type="match status" value="1"/>
</dbReference>
<dbReference type="FunCoup" id="A0A6I8W8Q8">
    <property type="interactions" value="37"/>
</dbReference>
<dbReference type="Proteomes" id="UP000001819">
    <property type="component" value="Chromosome X"/>
</dbReference>
<feature type="region of interest" description="Disordered" evidence="5">
    <location>
        <begin position="53"/>
        <end position="119"/>
    </location>
</feature>
<accession>A0A6I8W8Q8</accession>
<dbReference type="PANTHER" id="PTHR10270">
    <property type="entry name" value="SOX TRANSCRIPTION FACTOR"/>
    <property type="match status" value="1"/>
</dbReference>
<dbReference type="GO" id="GO:0030182">
    <property type="term" value="P:neuron differentiation"/>
    <property type="evidence" value="ECO:0007669"/>
    <property type="project" value="TreeGrafter"/>
</dbReference>
<reference evidence="8" key="1">
    <citation type="submission" date="2025-08" db="UniProtKB">
        <authorList>
            <consortium name="RefSeq"/>
        </authorList>
    </citation>
    <scope>IDENTIFICATION</scope>
    <source>
        <strain evidence="8">MV-25-SWS-2005</strain>
        <tissue evidence="8">Whole body</tissue>
    </source>
</reference>
<dbReference type="GO" id="GO:0005634">
    <property type="term" value="C:nucleus"/>
    <property type="evidence" value="ECO:0007669"/>
    <property type="project" value="UniProtKB-SubCell"/>
</dbReference>
<dbReference type="Pfam" id="PF00505">
    <property type="entry name" value="HMG_box"/>
    <property type="match status" value="1"/>
</dbReference>
<feature type="compositionally biased region" description="Basic residues" evidence="5">
    <location>
        <begin position="250"/>
        <end position="277"/>
    </location>
</feature>
<evidence type="ECO:0000256" key="4">
    <source>
        <dbReference type="PROSITE-ProRule" id="PRU00267"/>
    </source>
</evidence>
<dbReference type="InterPro" id="IPR050140">
    <property type="entry name" value="SRY-related_HMG-box_TF-like"/>
</dbReference>
<sequence>MTSISTLLHRSHSNGYTSSGSSNHSHSSSLSPQLPGLALGLGMGMGMGVGVGLGATTAPTPPPPPTDLAMPPAAPAPAPAPKLQHHQQHHHSHSNSHSTATSNSHSNSGSHHSSHDHIKRPMNAFMVWSRGQRRKMAQDNPKMHNSEISKRLGAEWKLLTEGQKRPFIDEAKRLRALHMKEHPDYKYRPRRKPKTLNKSPVPGGANGGAASGGSSNNSNGGAPGGGSGGSSAPKDMQSQLSPLGQTLPHLHGHGHHHHHHHLTHPHHPHHQHPHPHHVQLAAAAAANTLSAKYGFGSPLELSLPRLPNAFPGLAHYPLDPTLALDLQARLQAMYAGSLYQPWRYLPLISPETPPSPPSSSGTGISSYGCVKSAKSSPVAGVVPPNVATTPPNII</sequence>
<dbReference type="RefSeq" id="XP_033239763.1">
    <property type="nucleotide sequence ID" value="XM_033383872.1"/>
</dbReference>
<name>A0A6I8W8Q8_DROPS</name>
<dbReference type="KEGG" id="dpo:4813520"/>
<dbReference type="FunFam" id="1.10.30.10:FF:000002">
    <property type="entry name" value="transcription factor Sox-2"/>
    <property type="match status" value="1"/>
</dbReference>
<evidence type="ECO:0000256" key="2">
    <source>
        <dbReference type="ARBA" id="ARBA00023125"/>
    </source>
</evidence>
<dbReference type="GO" id="GO:0000122">
    <property type="term" value="P:negative regulation of transcription by RNA polymerase II"/>
    <property type="evidence" value="ECO:0007669"/>
    <property type="project" value="TreeGrafter"/>
</dbReference>
<feature type="DNA-binding region" description="HMG box" evidence="4">
    <location>
        <begin position="118"/>
        <end position="186"/>
    </location>
</feature>
<evidence type="ECO:0000313" key="8">
    <source>
        <dbReference type="RefSeq" id="XP_033239763.1"/>
    </source>
</evidence>
<feature type="compositionally biased region" description="Basic residues" evidence="5">
    <location>
        <begin position="83"/>
        <end position="94"/>
    </location>
</feature>
<dbReference type="GO" id="GO:0007420">
    <property type="term" value="P:brain development"/>
    <property type="evidence" value="ECO:0007669"/>
    <property type="project" value="TreeGrafter"/>
</dbReference>
<dbReference type="InterPro" id="IPR009071">
    <property type="entry name" value="HMG_box_dom"/>
</dbReference>
<dbReference type="InterPro" id="IPR036910">
    <property type="entry name" value="HMG_box_dom_sf"/>
</dbReference>
<dbReference type="PANTHER" id="PTHR10270:SF324">
    <property type="entry name" value="SOX DOMAIN-CONTAINING PROTEIN DICHAETE-RELATED"/>
    <property type="match status" value="1"/>
</dbReference>
<dbReference type="GO" id="GO:0000978">
    <property type="term" value="F:RNA polymerase II cis-regulatory region sequence-specific DNA binding"/>
    <property type="evidence" value="ECO:0007669"/>
    <property type="project" value="TreeGrafter"/>
</dbReference>
<dbReference type="PROSITE" id="PS50118">
    <property type="entry name" value="HMG_BOX_2"/>
    <property type="match status" value="1"/>
</dbReference>
<feature type="domain" description="HMG box" evidence="6">
    <location>
        <begin position="118"/>
        <end position="186"/>
    </location>
</feature>
<dbReference type="Gene3D" id="1.10.30.10">
    <property type="entry name" value="High mobility group box domain"/>
    <property type="match status" value="1"/>
</dbReference>
<evidence type="ECO:0000256" key="1">
    <source>
        <dbReference type="ARBA" id="ARBA00004123"/>
    </source>
</evidence>
<keyword evidence="3 4" id="KW-0539">Nucleus</keyword>
<evidence type="ECO:0000313" key="7">
    <source>
        <dbReference type="Proteomes" id="UP000001819"/>
    </source>
</evidence>
<feature type="region of interest" description="Disordered" evidence="5">
    <location>
        <begin position="1"/>
        <end position="33"/>
    </location>
</feature>
<gene>
    <name evidence="8" type="primary">Sox21a</name>
</gene>
<feature type="region of interest" description="Disordered" evidence="5">
    <location>
        <begin position="179"/>
        <end position="278"/>
    </location>
</feature>
<organism evidence="7 8">
    <name type="scientific">Drosophila pseudoobscura pseudoobscura</name>
    <name type="common">Fruit fly</name>
    <dbReference type="NCBI Taxonomy" id="46245"/>
    <lineage>
        <taxon>Eukaryota</taxon>
        <taxon>Metazoa</taxon>
        <taxon>Ecdysozoa</taxon>
        <taxon>Arthropoda</taxon>
        <taxon>Hexapoda</taxon>
        <taxon>Insecta</taxon>
        <taxon>Pterygota</taxon>
        <taxon>Neoptera</taxon>
        <taxon>Endopterygota</taxon>
        <taxon>Diptera</taxon>
        <taxon>Brachycera</taxon>
        <taxon>Muscomorpha</taxon>
        <taxon>Ephydroidea</taxon>
        <taxon>Drosophilidae</taxon>
        <taxon>Drosophila</taxon>
        <taxon>Sophophora</taxon>
    </lineage>
</organism>
<feature type="compositionally biased region" description="Low complexity" evidence="5">
    <location>
        <begin position="13"/>
        <end position="33"/>
    </location>
</feature>
<comment type="subcellular location">
    <subcellularLocation>
        <location evidence="1">Nucleus</location>
    </subcellularLocation>
</comment>
<dbReference type="CDD" id="cd01388">
    <property type="entry name" value="HMG-box_SoxB"/>
    <property type="match status" value="1"/>
</dbReference>
<dbReference type="InParanoid" id="A0A6I8W8Q8"/>
<keyword evidence="7" id="KW-1185">Reference proteome</keyword>
<dbReference type="SUPFAM" id="SSF47095">
    <property type="entry name" value="HMG-box"/>
    <property type="match status" value="1"/>
</dbReference>
<evidence type="ECO:0000256" key="3">
    <source>
        <dbReference type="ARBA" id="ARBA00023242"/>
    </source>
</evidence>
<keyword evidence="2 4" id="KW-0238">DNA-binding</keyword>
<feature type="compositionally biased region" description="Low complexity" evidence="5">
    <location>
        <begin position="95"/>
        <end position="111"/>
    </location>
</feature>
<evidence type="ECO:0000259" key="6">
    <source>
        <dbReference type="PROSITE" id="PS50118"/>
    </source>
</evidence>
<dbReference type="AlphaFoldDB" id="A0A6I8W8Q8"/>
<protein>
    <submittedName>
        <fullName evidence="8">Transcription factor Sox-14</fullName>
    </submittedName>
</protein>